<reference evidence="1" key="1">
    <citation type="journal article" date="2012" name="PLoS ONE">
        <title>Gene sets for utilization of primary and secondary nutrition supplies in the distal gut of endangered iberian lynx.</title>
        <authorList>
            <person name="Alcaide M."/>
            <person name="Messina E."/>
            <person name="Richter M."/>
            <person name="Bargiela R."/>
            <person name="Peplies J."/>
            <person name="Huws S.A."/>
            <person name="Newbold C.J."/>
            <person name="Golyshin P.N."/>
            <person name="Simon M.A."/>
            <person name="Lopez G."/>
            <person name="Yakimov M.M."/>
            <person name="Ferrer M."/>
        </authorList>
    </citation>
    <scope>NUCLEOTIDE SEQUENCE</scope>
</reference>
<organism evidence="1">
    <name type="scientific">gut metagenome</name>
    <dbReference type="NCBI Taxonomy" id="749906"/>
    <lineage>
        <taxon>unclassified sequences</taxon>
        <taxon>metagenomes</taxon>
        <taxon>organismal metagenomes</taxon>
    </lineage>
</organism>
<evidence type="ECO:0000313" key="1">
    <source>
        <dbReference type="EMBL" id="EJX10940.1"/>
    </source>
</evidence>
<dbReference type="EMBL" id="AMCI01000009">
    <property type="protein sequence ID" value="EJX10940.1"/>
    <property type="molecule type" value="Genomic_DNA"/>
</dbReference>
<dbReference type="AlphaFoldDB" id="J9H8Z2"/>
<protein>
    <submittedName>
        <fullName evidence="1">Uncharacterized protein</fullName>
    </submittedName>
</protein>
<gene>
    <name evidence="1" type="ORF">EVA_00368</name>
</gene>
<name>J9H8Z2_9ZZZZ</name>
<comment type="caution">
    <text evidence="1">The sequence shown here is derived from an EMBL/GenBank/DDBJ whole genome shotgun (WGS) entry which is preliminary data.</text>
</comment>
<proteinExistence type="predicted"/>
<accession>J9H8Z2</accession>
<sequence length="35" mass="3888">MGGLFFLFPCFLSGRVWLGLGQGREAAQLDTTDQR</sequence>